<dbReference type="PANTHER" id="PTHR24417">
    <property type="entry name" value="SERINE/THREONINE-PROTEIN KINASE LMTK1"/>
    <property type="match status" value="1"/>
</dbReference>
<feature type="region of interest" description="Disordered" evidence="26">
    <location>
        <begin position="724"/>
        <end position="791"/>
    </location>
</feature>
<dbReference type="InterPro" id="IPR017441">
    <property type="entry name" value="Protein_kinase_ATP_BS"/>
</dbReference>
<dbReference type="GO" id="GO:0004674">
    <property type="term" value="F:protein serine/threonine kinase activity"/>
    <property type="evidence" value="ECO:0007669"/>
    <property type="project" value="UniProtKB-KW"/>
</dbReference>
<evidence type="ECO:0000256" key="24">
    <source>
        <dbReference type="ARBA" id="ARBA00048679"/>
    </source>
</evidence>
<feature type="compositionally biased region" description="Basic and acidic residues" evidence="26">
    <location>
        <begin position="1112"/>
        <end position="1130"/>
    </location>
</feature>
<keyword evidence="15" id="KW-0694">RNA-binding</keyword>
<keyword evidence="18" id="KW-0508">mRNA splicing</keyword>
<dbReference type="Pfam" id="PF01798">
    <property type="entry name" value="Nop"/>
    <property type="match status" value="1"/>
</dbReference>
<keyword evidence="10 27" id="KW-0812">Transmembrane</keyword>
<name>A0AA88MX51_CHASR</name>
<dbReference type="EMBL" id="JAUPFM010000008">
    <property type="protein sequence ID" value="KAK2844668.1"/>
    <property type="molecule type" value="Genomic_DNA"/>
</dbReference>
<feature type="compositionally biased region" description="Basic and acidic residues" evidence="26">
    <location>
        <begin position="2728"/>
        <end position="2738"/>
    </location>
</feature>
<dbReference type="InterPro" id="IPR019175">
    <property type="entry name" value="Prp31_C"/>
</dbReference>
<evidence type="ECO:0000256" key="15">
    <source>
        <dbReference type="ARBA" id="ARBA00022884"/>
    </source>
</evidence>
<dbReference type="PROSITE" id="PS51358">
    <property type="entry name" value="NOP"/>
    <property type="match status" value="1"/>
</dbReference>
<organism evidence="30 31">
    <name type="scientific">Channa striata</name>
    <name type="common">Snakehead murrel</name>
    <name type="synonym">Ophicephalus striatus</name>
    <dbReference type="NCBI Taxonomy" id="64152"/>
    <lineage>
        <taxon>Eukaryota</taxon>
        <taxon>Metazoa</taxon>
        <taxon>Chordata</taxon>
        <taxon>Craniata</taxon>
        <taxon>Vertebrata</taxon>
        <taxon>Euteleostomi</taxon>
        <taxon>Actinopterygii</taxon>
        <taxon>Neopterygii</taxon>
        <taxon>Teleostei</taxon>
        <taxon>Neoteleostei</taxon>
        <taxon>Acanthomorphata</taxon>
        <taxon>Anabantaria</taxon>
        <taxon>Anabantiformes</taxon>
        <taxon>Channoidei</taxon>
        <taxon>Channidae</taxon>
        <taxon>Channa</taxon>
    </lineage>
</organism>
<keyword evidence="17 27" id="KW-0472">Membrane</keyword>
<dbReference type="InterPro" id="IPR042239">
    <property type="entry name" value="Nop_C"/>
</dbReference>
<feature type="region of interest" description="Disordered" evidence="26">
    <location>
        <begin position="425"/>
        <end position="444"/>
    </location>
</feature>
<evidence type="ECO:0000256" key="7">
    <source>
        <dbReference type="ARBA" id="ARBA00022553"/>
    </source>
</evidence>
<evidence type="ECO:0000256" key="21">
    <source>
        <dbReference type="ARBA" id="ARBA00030766"/>
    </source>
</evidence>
<keyword evidence="11" id="KW-0747">Spliceosome</keyword>
<feature type="compositionally biased region" description="Basic and acidic residues" evidence="26">
    <location>
        <begin position="830"/>
        <end position="856"/>
    </location>
</feature>
<feature type="compositionally biased region" description="Polar residues" evidence="26">
    <location>
        <begin position="866"/>
        <end position="884"/>
    </location>
</feature>
<feature type="region of interest" description="Disordered" evidence="26">
    <location>
        <begin position="3110"/>
        <end position="3133"/>
    </location>
</feature>
<dbReference type="SMART" id="SM00931">
    <property type="entry name" value="NOSIC"/>
    <property type="match status" value="1"/>
</dbReference>
<dbReference type="Gene3D" id="1.10.510.10">
    <property type="entry name" value="Transferase(Phosphotransferase) domain 1"/>
    <property type="match status" value="1"/>
</dbReference>
<dbReference type="Pfam" id="PF07714">
    <property type="entry name" value="PK_Tyr_Ser-Thr"/>
    <property type="match status" value="1"/>
</dbReference>
<evidence type="ECO:0000256" key="2">
    <source>
        <dbReference type="ARBA" id="ARBA00004408"/>
    </source>
</evidence>
<proteinExistence type="inferred from homology"/>
<evidence type="ECO:0000256" key="4">
    <source>
        <dbReference type="ARBA" id="ARBA00012513"/>
    </source>
</evidence>
<feature type="binding site" evidence="25">
    <location>
        <position position="167"/>
    </location>
    <ligand>
        <name>ATP</name>
        <dbReference type="ChEBI" id="CHEBI:30616"/>
    </ligand>
</feature>
<keyword evidence="8" id="KW-0507">mRNA processing</keyword>
<comment type="catalytic activity">
    <reaction evidence="24">
        <text>L-seryl-[protein] + ATP = O-phospho-L-seryl-[protein] + ADP + H(+)</text>
        <dbReference type="Rhea" id="RHEA:17989"/>
        <dbReference type="Rhea" id="RHEA-COMP:9863"/>
        <dbReference type="Rhea" id="RHEA-COMP:11604"/>
        <dbReference type="ChEBI" id="CHEBI:15378"/>
        <dbReference type="ChEBI" id="CHEBI:29999"/>
        <dbReference type="ChEBI" id="CHEBI:30616"/>
        <dbReference type="ChEBI" id="CHEBI:83421"/>
        <dbReference type="ChEBI" id="CHEBI:456216"/>
        <dbReference type="EC" id="2.7.11.1"/>
    </reaction>
</comment>
<dbReference type="PRINTS" id="PR00109">
    <property type="entry name" value="TYRKINASE"/>
</dbReference>
<comment type="subcellular location">
    <subcellularLocation>
        <location evidence="1">Membrane</location>
    </subcellularLocation>
    <subcellularLocation>
        <location evidence="2">Nucleus</location>
        <location evidence="2">Cajal body</location>
    </subcellularLocation>
</comment>
<evidence type="ECO:0000256" key="14">
    <source>
        <dbReference type="ARBA" id="ARBA00022840"/>
    </source>
</evidence>
<dbReference type="Pfam" id="PF09785">
    <property type="entry name" value="Prp31_C"/>
    <property type="match status" value="1"/>
</dbReference>
<evidence type="ECO:0000256" key="1">
    <source>
        <dbReference type="ARBA" id="ARBA00004370"/>
    </source>
</evidence>
<dbReference type="EC" id="2.7.11.1" evidence="4"/>
<feature type="region of interest" description="Disordered" evidence="26">
    <location>
        <begin position="2527"/>
        <end position="2556"/>
    </location>
</feature>
<feature type="domain" description="Nop" evidence="29">
    <location>
        <begin position="2991"/>
        <end position="3109"/>
    </location>
</feature>
<evidence type="ECO:0000256" key="27">
    <source>
        <dbReference type="SAM" id="Phobius"/>
    </source>
</evidence>
<dbReference type="InterPro" id="IPR001245">
    <property type="entry name" value="Ser-Thr/Tyr_kinase_cat_dom"/>
</dbReference>
<dbReference type="SUPFAM" id="SSF89124">
    <property type="entry name" value="Nop domain"/>
    <property type="match status" value="1"/>
</dbReference>
<dbReference type="Gene3D" id="1.10.246.90">
    <property type="entry name" value="Nop domain"/>
    <property type="match status" value="1"/>
</dbReference>
<feature type="domain" description="Protein kinase" evidence="28">
    <location>
        <begin position="136"/>
        <end position="415"/>
    </location>
</feature>
<accession>A0AA88MX51</accession>
<dbReference type="GO" id="GO:0000398">
    <property type="term" value="P:mRNA splicing, via spliceosome"/>
    <property type="evidence" value="ECO:0007669"/>
    <property type="project" value="UniProtKB-ARBA"/>
</dbReference>
<keyword evidence="31" id="KW-1185">Reference proteome</keyword>
<feature type="region of interest" description="Disordered" evidence="26">
    <location>
        <begin position="830"/>
        <end position="911"/>
    </location>
</feature>
<evidence type="ECO:0000259" key="28">
    <source>
        <dbReference type="PROSITE" id="PS50011"/>
    </source>
</evidence>
<feature type="compositionally biased region" description="Polar residues" evidence="26">
    <location>
        <begin position="2444"/>
        <end position="2460"/>
    </location>
</feature>
<dbReference type="SUPFAM" id="SSF56112">
    <property type="entry name" value="Protein kinase-like (PK-like)"/>
    <property type="match status" value="1"/>
</dbReference>
<keyword evidence="19" id="KW-0539">Nucleus</keyword>
<sequence>MRPHCWVMVALAGIMSYLSPERALGAPQREVSQSRAASLSPPPYVVILISCSGLVSFVLLLLTCLCCKRGGVGFNEFDNADGEECSGGSSPIQEDSLSSCPSLPEVYTLPIRDRANCPALQDGAEPKSQCFKRHTLNYLQEIGNGWFGKVILAEVLCDSSSSQAVVKELRISASPLEQRKFLAESEPYRSLKHPNILQCLGQCSESIPFLLVMEFCQLGDLKRYLRAQRKSDGMTPDLPTRDLLTLQRMAFEITSGLLHLHENNYIHSDLALRNCLLTSDLTVRIGDYGLSHNHYKEDYYLTPDKLWIPLRWIAPELLEEYRGSLIVTDQTKTSNVWSLGVVIWELFEFGSQPHRHLSDEEVLTFVIRERQITLAQPRLKLSHADYWYEIMQSCWLPPSQRPCVAEIFLLLSSLLAAERGMVRGDVREEDEEDDEYEDSRGRRGESEESFERRWDLLRPPAFQTAANERQREREYSREDRDNSYPLLDPVGNCITPSSSELDDILTVTETSKGLNFEYFWEKAHARRGYKPLPPPQPIPTVNNNHRQSLDTPTVVPVISARSPSLASEYYIRLEEHTPQDKSPSLKGKAQSSFRSDSVCPGDMELVEIRSGMLGKERVPYCSSEKCLQTVRASEVQLQVPNTGVAEFKDTSSRVTDFSVVDLGDDSEEEKKKNSETDKKSSHVPVLPPKPRSMSMSSANHLHSRPLPAPPLIYRGLPHYTMSGKIETDPHHMSSCPPSTFDHLGLHRSRQTLPPSPSLSPSLPPSSHPIYPQPPQMCPPPLPPHSKSQRSCPSYNTIETYCRYNKPQMQKSSRDPLSCDLPDREIGTRHAESLHNSKETSHSRAKDFDSPVRRENPLRPIYRNLPRPQTANPQLDRQSSSSPTYSDEDDSPFTSPERPIGGTTIAHSSLSEDADPAAAELFSRGMKRTQSRLDTILPAIWKEDAELQAERVAVAKKSPMHLFLTEISTVTESSDSKSEPLWEGKKGESDAETWGNFVLPNRGMRRSQSLITELGSTGQTWEPEKHIDKTGVKEDNTVPKDSFPKDLFLTEIDTDVDGGSESDPVKYLYPAGSRLRPYIFAPGLPSYTEAEEAYSKGIRRSRSLLSEITIGKQKSDLQQPEKEPQRSEMTREEFLKEIQSAETFLTEIISRQNSAGPQKETELSNSPTPLSPEYESICIDPNSAQTIRFQSESSIRASNKGKDDAQTEAIYAQVTKRAKKSEVKVSLKPEIPILQIGSNTHPLTLDSHGHNADHCQSGEFVFSEIMPKNGLLHNQTLACQTEEEDGPALPARGEQIHLLAESSTESTECVKESNTVIPHEIKLLFTNETDAQKAAVIGNGEIIVEDLQATTSERQQQTCGKTDVTSCIPEKENNHNDTEIIAAAELKNSKNLASQSVNDSFKEAKDHLFQHNGSGQEKYCHVTQKEVMHDATPTTPEWDPSSDVSLVTPTDSMLSPMTSSSADCLTPSDSWVGGGGNGGWRALGNETPHRDSAYFSDSDWEGEGMNRRSNDGLVVSRPSNGRGVERGILTGIEERTEEEGEVGEKSPLRNSIRMLDKKGETGEKTGITYQNAPENDISCLGDDKHVISKGLDSTQREDSGVFHNEIKKSALLSDDRQAKDCVDLIDKLFSKLDEEPLKGLSDSSRYPIDRQYTHGIISQITDCKYQDSAENDLNLHSKSLTETNILIESVSGSQSKECIFRPNITDYNSVTGTDIDLPTLNSLKCVNDSVALSQVGDTESRLSRLYGIQASDATLRGEAVSVVESSDDGKYVDDKLSGLMCPSWGGDGVEEPRKNEGSPGLDHNELGLRNLRCEDISKDKKITTETERQLAAAELSNAMKEKSPLRGAASGIGFPNSLDKDSCEGLDVKTKELWSTLQEDDQDPGSGVVRGEFDCHRFSQSRDLHLWPDENDQWASPEKRCQNMELRSEFFSGFSNKAWEVGERLVVGQDFWETEENDELAESEPHPAVLEGSKQTEWNDETQGLTGNQSMREKWECFNLQAAQLVDIQQEENIENLREIDSFNKAKEISDVEVENIEIPEQESLEQGKRQILSCTETVGDRVVQRSSSETEENENFKKWPQIHPCRIQMEEERSAEHADRDLDSDFKKLSHTLENTSSSISICISEAPPENFSVLENIQSSLDSEAEMRPWLSSKYIEESVRNAEVGYRDTSPPSNPICCPSDLDVQVEIEKSYPQVDNFSSVDFPSPPQSIDLDVQDDKLDSLDDSFPSPPPSVIEAEEFISPINLDDFIASTETESYISPTCDTDILESPLQESPTATTQSKGISANLNHPSVHMTVHDGINLTCSIQCQDQQNNLSQKTSPDPPSSPQVPLNNLPELLISEWKDLDEEPLEDFEKLEQLCCISGDEEDSLGDLFLGNLELLGSLKKTPDQKGSNDGDAREETCSSSILERSRIDLKEGGISDKSNKLEESALPVILDSTDRLSPQGQSNGIRSSCPTSDVKDQGSLSKVTAKNGLMMQVCEERLQFSLSENVKTNVLWGATVKDTVVIRPWGEQIPETSAELVTVKEQEEEKSQEEQKSRSSVQSYIDTDDETKAEPLTVIEQPEVITPQPTANQAMKAKLARLSLALPPLALTLPLTPTGKGGFGDGAIGNRIGRRRGLSSGSEPDDEEEDEQEDESSRRVIVVTETDVDKRVGLRSLLKSPKDPMDREKDRGRNVSFFDDVTIYLFDQETPTNELSTSAPTSPAAVSVKSTKLDLHGPNIKIKESKKKEDLSVKPRSPVGANPVTSSRFTSAGALTFEMSLADELLADLEEAGDEGEEGLYPEGEEGESDGEATQGRTEMGLEDIPEEMEVDYSKAESVSSIAKLRNSKQFSEIMEKISGYIGKQRKNSEVSGPVEADPEYRLIVAANNLTVEIDNELNIIHKFTRDKYSKRFPELESLVPDSLDYIRTVKELGNNLEKCKNNETLQQILTNATIMVVSVTASTTQGSMLTEDELKQLQEACDMALELNQSKHGIYEYVESRMSFIAPNLSIIVGASTAAKIMGIAGGLTNLSKMPACNLMLLGAQRRTLSGFSSTSLLPHTGFIYHCDVVQSLPPDLRRKAARLVAAKCTLAARVDSFHERSDGKVGYELKEEIERKFDKWQEPPPVKQVKPLPAPLDGQRKKRGGRRYRKMKERLGLTEIRKHANRMTFAEIEDDAYQEDLGFSLGQLGKSGSGRVRQAQVNEATKARISKSLQRTLQKQSMTYGGKSTVRDRSSGTSSSVAFTPLQGLEIVNPQAAEKKVAEANQKYFSNMAEFLKVKKESKM</sequence>
<evidence type="ECO:0000256" key="23">
    <source>
        <dbReference type="ARBA" id="ARBA00047899"/>
    </source>
</evidence>
<reference evidence="30" key="1">
    <citation type="submission" date="2023-07" db="EMBL/GenBank/DDBJ databases">
        <title>Chromosome-level Genome Assembly of Striped Snakehead (Channa striata).</title>
        <authorList>
            <person name="Liu H."/>
        </authorList>
    </citation>
    <scope>NUCLEOTIDE SEQUENCE</scope>
    <source>
        <strain evidence="30">Gz</strain>
        <tissue evidence="30">Muscle</tissue>
    </source>
</reference>
<dbReference type="PROSITE" id="PS00109">
    <property type="entry name" value="PROTEIN_KINASE_TYR"/>
    <property type="match status" value="1"/>
</dbReference>
<feature type="compositionally biased region" description="Acidic residues" evidence="26">
    <location>
        <begin position="2628"/>
        <end position="2639"/>
    </location>
</feature>
<comment type="function">
    <text evidence="22">Involved in pre-mRNA splicing as component of the spliceosome. Required for the assembly of the U4/U5/U6 tri-snRNP complex, one of the building blocks of the spliceosome.</text>
</comment>
<evidence type="ECO:0000256" key="8">
    <source>
        <dbReference type="ARBA" id="ARBA00022664"/>
    </source>
</evidence>
<dbReference type="PROSITE" id="PS50011">
    <property type="entry name" value="PROTEIN_KINASE_DOM"/>
    <property type="match status" value="1"/>
</dbReference>
<dbReference type="PROSITE" id="PS00107">
    <property type="entry name" value="PROTEIN_KINASE_ATP"/>
    <property type="match status" value="1"/>
</dbReference>
<evidence type="ECO:0000256" key="17">
    <source>
        <dbReference type="ARBA" id="ARBA00023136"/>
    </source>
</evidence>
<dbReference type="Proteomes" id="UP001187415">
    <property type="component" value="Unassembled WGS sequence"/>
</dbReference>
<dbReference type="GO" id="GO:0005737">
    <property type="term" value="C:cytoplasm"/>
    <property type="evidence" value="ECO:0007669"/>
    <property type="project" value="UniProtKB-ARBA"/>
</dbReference>
<evidence type="ECO:0000256" key="16">
    <source>
        <dbReference type="ARBA" id="ARBA00022989"/>
    </source>
</evidence>
<gene>
    <name evidence="30" type="ORF">Q5P01_011327</name>
</gene>
<feature type="region of interest" description="Disordered" evidence="26">
    <location>
        <begin position="575"/>
        <end position="596"/>
    </location>
</feature>
<dbReference type="GO" id="GO:0005681">
    <property type="term" value="C:spliceosomal complex"/>
    <property type="evidence" value="ECO:0007669"/>
    <property type="project" value="UniProtKB-KW"/>
</dbReference>
<dbReference type="InterPro" id="IPR036070">
    <property type="entry name" value="Nop_dom_sf"/>
</dbReference>
<evidence type="ECO:0000256" key="22">
    <source>
        <dbReference type="ARBA" id="ARBA00045397"/>
    </source>
</evidence>
<feature type="region of interest" description="Disordered" evidence="26">
    <location>
        <begin position="2315"/>
        <end position="2335"/>
    </location>
</feature>
<evidence type="ECO:0000256" key="9">
    <source>
        <dbReference type="ARBA" id="ARBA00022679"/>
    </source>
</evidence>
<keyword evidence="7" id="KW-0597">Phosphoprotein</keyword>
<feature type="compositionally biased region" description="Acidic residues" evidence="26">
    <location>
        <begin position="2778"/>
        <end position="2796"/>
    </location>
</feature>
<dbReference type="InterPro" id="IPR008266">
    <property type="entry name" value="Tyr_kinase_AS"/>
</dbReference>
<feature type="region of interest" description="Disordered" evidence="26">
    <location>
        <begin position="2778"/>
        <end position="2802"/>
    </location>
</feature>
<keyword evidence="14 25" id="KW-0067">ATP-binding</keyword>
<dbReference type="GO" id="GO:0012505">
    <property type="term" value="C:endomembrane system"/>
    <property type="evidence" value="ECO:0007669"/>
    <property type="project" value="UniProtKB-ARBA"/>
</dbReference>
<dbReference type="PANTHER" id="PTHR24417:SF2">
    <property type="entry name" value="SERINE_THREONINE-PROTEIN KINASE LMTK3"/>
    <property type="match status" value="1"/>
</dbReference>
<evidence type="ECO:0000256" key="5">
    <source>
        <dbReference type="ARBA" id="ARBA00013538"/>
    </source>
</evidence>
<evidence type="ECO:0000256" key="10">
    <source>
        <dbReference type="ARBA" id="ARBA00022692"/>
    </source>
</evidence>
<feature type="region of interest" description="Disordered" evidence="26">
    <location>
        <begin position="2602"/>
        <end position="2645"/>
    </location>
</feature>
<feature type="compositionally biased region" description="Pro residues" evidence="26">
    <location>
        <begin position="753"/>
        <end position="783"/>
    </location>
</feature>
<dbReference type="GO" id="GO:0003723">
    <property type="term" value="F:RNA binding"/>
    <property type="evidence" value="ECO:0007669"/>
    <property type="project" value="UniProtKB-KW"/>
</dbReference>
<feature type="region of interest" description="Disordered" evidence="26">
    <location>
        <begin position="658"/>
        <end position="709"/>
    </location>
</feature>
<evidence type="ECO:0000256" key="6">
    <source>
        <dbReference type="ARBA" id="ARBA00022527"/>
    </source>
</evidence>
<evidence type="ECO:0000259" key="29">
    <source>
        <dbReference type="PROSITE" id="PS51358"/>
    </source>
</evidence>
<dbReference type="InterPro" id="IPR000719">
    <property type="entry name" value="Prot_kinase_dom"/>
</dbReference>
<evidence type="ECO:0000256" key="20">
    <source>
        <dbReference type="ARBA" id="ARBA00023274"/>
    </source>
</evidence>
<feature type="region of interest" description="Disordered" evidence="26">
    <location>
        <begin position="2440"/>
        <end position="2468"/>
    </location>
</feature>
<keyword evidence="6" id="KW-0723">Serine/threonine-protein kinase</keyword>
<keyword evidence="16 27" id="KW-1133">Transmembrane helix</keyword>
<keyword evidence="9" id="KW-0808">Transferase</keyword>
<evidence type="ECO:0000256" key="26">
    <source>
        <dbReference type="SAM" id="MobiDB-lite"/>
    </source>
</evidence>
<evidence type="ECO:0000256" key="12">
    <source>
        <dbReference type="ARBA" id="ARBA00022741"/>
    </source>
</evidence>
<feature type="compositionally biased region" description="Acidic residues" evidence="26">
    <location>
        <begin position="427"/>
        <end position="437"/>
    </location>
</feature>
<keyword evidence="12 25" id="KW-0547">Nucleotide-binding</keyword>
<comment type="catalytic activity">
    <reaction evidence="23">
        <text>L-threonyl-[protein] + ATP = O-phospho-L-threonyl-[protein] + ADP + H(+)</text>
        <dbReference type="Rhea" id="RHEA:46608"/>
        <dbReference type="Rhea" id="RHEA-COMP:11060"/>
        <dbReference type="Rhea" id="RHEA-COMP:11605"/>
        <dbReference type="ChEBI" id="CHEBI:15378"/>
        <dbReference type="ChEBI" id="CHEBI:30013"/>
        <dbReference type="ChEBI" id="CHEBI:30616"/>
        <dbReference type="ChEBI" id="CHEBI:61977"/>
        <dbReference type="ChEBI" id="CHEBI:456216"/>
        <dbReference type="EC" id="2.7.11.1"/>
    </reaction>
</comment>
<dbReference type="InterPro" id="IPR012976">
    <property type="entry name" value="NOSIC"/>
</dbReference>
<comment type="caution">
    <text evidence="30">The sequence shown here is derived from an EMBL/GenBank/DDBJ whole genome shotgun (WGS) entry which is preliminary data.</text>
</comment>
<feature type="compositionally biased region" description="Basic and acidic residues" evidence="26">
    <location>
        <begin position="668"/>
        <end position="680"/>
    </location>
</feature>
<dbReference type="FunFam" id="1.10.287.4070:FF:000003">
    <property type="entry name" value="U4/U6 small nuclear ribonucleoprotein PRP31"/>
    <property type="match status" value="1"/>
</dbReference>
<dbReference type="InterPro" id="IPR002687">
    <property type="entry name" value="Nop_dom"/>
</dbReference>
<keyword evidence="13" id="KW-0418">Kinase</keyword>
<evidence type="ECO:0000256" key="19">
    <source>
        <dbReference type="ARBA" id="ARBA00023242"/>
    </source>
</evidence>
<protein>
    <recommendedName>
        <fullName evidence="5">U4/U6 small nuclear ribonucleoprotein Prp31</fullName>
        <ecNumber evidence="4">2.7.11.1</ecNumber>
    </recommendedName>
    <alternativeName>
        <fullName evidence="21">Pre-mRNA-processing factor 31</fullName>
    </alternativeName>
</protein>
<evidence type="ECO:0000256" key="3">
    <source>
        <dbReference type="ARBA" id="ARBA00005572"/>
    </source>
</evidence>
<evidence type="ECO:0000256" key="18">
    <source>
        <dbReference type="ARBA" id="ARBA00023187"/>
    </source>
</evidence>
<feature type="region of interest" description="Disordered" evidence="26">
    <location>
        <begin position="1109"/>
        <end position="1130"/>
    </location>
</feature>
<feature type="compositionally biased region" description="Basic and acidic residues" evidence="26">
    <location>
        <begin position="2389"/>
        <end position="2405"/>
    </location>
</feature>
<comment type="similarity">
    <text evidence="3">Belongs to the PRP31 family.</text>
</comment>
<dbReference type="GO" id="GO:0015030">
    <property type="term" value="C:Cajal body"/>
    <property type="evidence" value="ECO:0007669"/>
    <property type="project" value="UniProtKB-SubCell"/>
</dbReference>
<dbReference type="GO" id="GO:0005524">
    <property type="term" value="F:ATP binding"/>
    <property type="evidence" value="ECO:0007669"/>
    <property type="project" value="UniProtKB-UniRule"/>
</dbReference>
<feature type="compositionally biased region" description="Basic and acidic residues" evidence="26">
    <location>
        <begin position="468"/>
        <end position="482"/>
    </location>
</feature>
<dbReference type="FunFam" id="1.10.246.90:FF:000002">
    <property type="entry name" value="U4/U6 small nuclear ribonucleoprotein Prp31"/>
    <property type="match status" value="1"/>
</dbReference>
<evidence type="ECO:0000313" key="30">
    <source>
        <dbReference type="EMBL" id="KAK2844668.1"/>
    </source>
</evidence>
<dbReference type="FunFam" id="3.30.200.20:FF:000275">
    <property type="entry name" value="Apoptosis associated tyrosine kinase"/>
    <property type="match status" value="1"/>
</dbReference>
<feature type="compositionally biased region" description="Basic and acidic residues" evidence="26">
    <location>
        <begin position="1789"/>
        <end position="1804"/>
    </location>
</feature>
<feature type="region of interest" description="Disordered" evidence="26">
    <location>
        <begin position="2728"/>
        <end position="2750"/>
    </location>
</feature>
<feature type="compositionally biased region" description="Basic and acidic residues" evidence="26">
    <location>
        <begin position="2527"/>
        <end position="2542"/>
    </location>
</feature>
<feature type="region of interest" description="Disordered" evidence="26">
    <location>
        <begin position="1785"/>
        <end position="1804"/>
    </location>
</feature>
<feature type="region of interest" description="Disordered" evidence="26">
    <location>
        <begin position="2387"/>
        <end position="2407"/>
    </location>
</feature>
<evidence type="ECO:0000256" key="13">
    <source>
        <dbReference type="ARBA" id="ARBA00022777"/>
    </source>
</evidence>
<evidence type="ECO:0000313" key="31">
    <source>
        <dbReference type="Proteomes" id="UP001187415"/>
    </source>
</evidence>
<dbReference type="Gene3D" id="1.10.287.4070">
    <property type="match status" value="1"/>
</dbReference>
<feature type="transmembrane region" description="Helical" evidence="27">
    <location>
        <begin position="44"/>
        <end position="62"/>
    </location>
</feature>
<evidence type="ECO:0000256" key="25">
    <source>
        <dbReference type="PROSITE-ProRule" id="PRU10141"/>
    </source>
</evidence>
<keyword evidence="20" id="KW-0687">Ribonucleoprotein</keyword>
<dbReference type="InterPro" id="IPR011009">
    <property type="entry name" value="Kinase-like_dom_sf"/>
</dbReference>
<feature type="region of interest" description="Disordered" evidence="26">
    <location>
        <begin position="461"/>
        <end position="488"/>
    </location>
</feature>
<dbReference type="GO" id="GO:0016020">
    <property type="term" value="C:membrane"/>
    <property type="evidence" value="ECO:0007669"/>
    <property type="project" value="UniProtKB-SubCell"/>
</dbReference>
<evidence type="ECO:0000256" key="11">
    <source>
        <dbReference type="ARBA" id="ARBA00022728"/>
    </source>
</evidence>